<evidence type="ECO:0000259" key="1">
    <source>
        <dbReference type="PROSITE" id="PS51352"/>
    </source>
</evidence>
<dbReference type="InterPro" id="IPR000866">
    <property type="entry name" value="AhpC/TSA"/>
</dbReference>
<dbReference type="SUPFAM" id="SSF52833">
    <property type="entry name" value="Thioredoxin-like"/>
    <property type="match status" value="1"/>
</dbReference>
<dbReference type="PROSITE" id="PS51352">
    <property type="entry name" value="THIOREDOXIN_2"/>
    <property type="match status" value="1"/>
</dbReference>
<dbReference type="InterPro" id="IPR047262">
    <property type="entry name" value="PRX-like1"/>
</dbReference>
<dbReference type="EMBL" id="LNZB01000060">
    <property type="protein sequence ID" value="KTD75015.1"/>
    <property type="molecule type" value="Genomic_DNA"/>
</dbReference>
<dbReference type="GO" id="GO:0016491">
    <property type="term" value="F:oxidoreductase activity"/>
    <property type="evidence" value="ECO:0007669"/>
    <property type="project" value="InterPro"/>
</dbReference>
<dbReference type="PANTHER" id="PTHR43640">
    <property type="entry name" value="OS07G0260300 PROTEIN"/>
    <property type="match status" value="1"/>
</dbReference>
<dbReference type="AlphaFoldDB" id="A0A0W1A0X2"/>
<comment type="caution">
    <text evidence="2">The sequence shown here is derived from an EMBL/GenBank/DDBJ whole genome shotgun (WGS) entry which is preliminary data.</text>
</comment>
<dbReference type="InterPro" id="IPR036249">
    <property type="entry name" value="Thioredoxin-like_sf"/>
</dbReference>
<name>A0A0W1A0X2_9GAMM</name>
<reference evidence="2 3" key="1">
    <citation type="submission" date="2015-11" db="EMBL/GenBank/DDBJ databases">
        <title>Genomic analysis of 38 Legionella species identifies large and diverse effector repertoires.</title>
        <authorList>
            <person name="Burstein D."/>
            <person name="Amaro F."/>
            <person name="Zusman T."/>
            <person name="Lifshitz Z."/>
            <person name="Cohen O."/>
            <person name="Gilbert J.A."/>
            <person name="Pupko T."/>
            <person name="Shuman H.A."/>
            <person name="Segal G."/>
        </authorList>
    </citation>
    <scope>NUCLEOTIDE SEQUENCE [LARGE SCALE GENOMIC DNA]</scope>
    <source>
        <strain evidence="2 3">ATCC 51914</strain>
    </source>
</reference>
<feature type="domain" description="Thioredoxin" evidence="1">
    <location>
        <begin position="9"/>
        <end position="165"/>
    </location>
</feature>
<dbReference type="PATRIC" id="fig|66969.6.peg.3341"/>
<keyword evidence="2" id="KW-0413">Isomerase</keyword>
<proteinExistence type="predicted"/>
<organism evidence="2 3">
    <name type="scientific">Legionella waltersii</name>
    <dbReference type="NCBI Taxonomy" id="66969"/>
    <lineage>
        <taxon>Bacteria</taxon>
        <taxon>Pseudomonadati</taxon>
        <taxon>Pseudomonadota</taxon>
        <taxon>Gammaproteobacteria</taxon>
        <taxon>Legionellales</taxon>
        <taxon>Legionellaceae</taxon>
        <taxon>Legionella</taxon>
    </lineage>
</organism>
<dbReference type="Pfam" id="PF00578">
    <property type="entry name" value="AhpC-TSA"/>
    <property type="match status" value="1"/>
</dbReference>
<evidence type="ECO:0000313" key="3">
    <source>
        <dbReference type="Proteomes" id="UP000054729"/>
    </source>
</evidence>
<dbReference type="CDD" id="cd02969">
    <property type="entry name" value="PRX_like1"/>
    <property type="match status" value="1"/>
</dbReference>
<dbReference type="InterPro" id="IPR013766">
    <property type="entry name" value="Thioredoxin_domain"/>
</dbReference>
<gene>
    <name evidence="2" type="ORF">Lwal_3056</name>
</gene>
<dbReference type="GO" id="GO:0016853">
    <property type="term" value="F:isomerase activity"/>
    <property type="evidence" value="ECO:0007669"/>
    <property type="project" value="UniProtKB-KW"/>
</dbReference>
<dbReference type="GO" id="GO:0016209">
    <property type="term" value="F:antioxidant activity"/>
    <property type="evidence" value="ECO:0007669"/>
    <property type="project" value="InterPro"/>
</dbReference>
<dbReference type="STRING" id="66969.Lwal_3056"/>
<dbReference type="Gene3D" id="3.40.30.10">
    <property type="entry name" value="Glutaredoxin"/>
    <property type="match status" value="1"/>
</dbReference>
<accession>A0A0W1A0X2</accession>
<protein>
    <submittedName>
        <fullName evidence="2">Putative thiol-disulfide isomerase</fullName>
    </submittedName>
</protein>
<dbReference type="PANTHER" id="PTHR43640:SF1">
    <property type="entry name" value="THIOREDOXIN-DEPENDENT PEROXIREDOXIN"/>
    <property type="match status" value="1"/>
</dbReference>
<dbReference type="OrthoDB" id="9809746at2"/>
<keyword evidence="3" id="KW-1185">Reference proteome</keyword>
<sequence>MAKTPSNMLPLGTEAPHFELNDVTTGHRVKISDTNKYKATVIMFICNHCPYVKHVNEELTRLANDYIPKGIQFVAINSNDIVNYPDDSPDLMKKSAELNRYPFPYVFDETQEVAEAYKAACTPDFYVFDSQLSLVYRGQLDDSRPGNGVPVTGDSIRRALDCVLQDKSVDIEQKPSLGCNIKWKA</sequence>
<evidence type="ECO:0000313" key="2">
    <source>
        <dbReference type="EMBL" id="KTD75015.1"/>
    </source>
</evidence>
<dbReference type="Proteomes" id="UP000054729">
    <property type="component" value="Unassembled WGS sequence"/>
</dbReference>
<dbReference type="RefSeq" id="WP_058481651.1">
    <property type="nucleotide sequence ID" value="NZ_CAAAIQ010000005.1"/>
</dbReference>